<name>A0A3S8ZQ05_9NEIS</name>
<keyword evidence="1" id="KW-0472">Membrane</keyword>
<dbReference type="EMBL" id="CP034433">
    <property type="protein sequence ID" value="AZN35545.1"/>
    <property type="molecule type" value="Genomic_DNA"/>
</dbReference>
<reference evidence="2 3" key="1">
    <citation type="submission" date="2018-12" db="EMBL/GenBank/DDBJ databases">
        <title>Complete genome sequence of Iodobacter sp. H11R3.</title>
        <authorList>
            <person name="Bae J.-W."/>
        </authorList>
    </citation>
    <scope>NUCLEOTIDE SEQUENCE [LARGE SCALE GENOMIC DNA]</scope>
    <source>
        <strain evidence="2 3">H11R3</strain>
    </source>
</reference>
<dbReference type="RefSeq" id="WP_125971512.1">
    <property type="nucleotide sequence ID" value="NZ_CP034433.1"/>
</dbReference>
<keyword evidence="1" id="KW-0812">Transmembrane</keyword>
<sequence length="106" mass="11500">MEKAALTHLIMLAIIAGTGGLVLNMVNLWEDSKKLKAERVPKDSLYWIFFVFWPLAGAGLVCLYTLDGSSLRPFLAFSVGLSAPATIQAMVSKVTANETIPMNSEP</sequence>
<dbReference type="AlphaFoldDB" id="A0A3S8ZQ05"/>
<dbReference type="Proteomes" id="UP000282438">
    <property type="component" value="Chromosome"/>
</dbReference>
<keyword evidence="1" id="KW-1133">Transmembrane helix</keyword>
<accession>A0A3S8ZQ05</accession>
<feature type="transmembrane region" description="Helical" evidence="1">
    <location>
        <begin position="44"/>
        <end position="66"/>
    </location>
</feature>
<evidence type="ECO:0000256" key="1">
    <source>
        <dbReference type="SAM" id="Phobius"/>
    </source>
</evidence>
<evidence type="ECO:0000313" key="2">
    <source>
        <dbReference type="EMBL" id="AZN35545.1"/>
    </source>
</evidence>
<dbReference type="KEGG" id="iod:EJO50_03005"/>
<keyword evidence="3" id="KW-1185">Reference proteome</keyword>
<gene>
    <name evidence="2" type="ORF">EJO50_03005</name>
</gene>
<evidence type="ECO:0000313" key="3">
    <source>
        <dbReference type="Proteomes" id="UP000282438"/>
    </source>
</evidence>
<proteinExistence type="predicted"/>
<dbReference type="OrthoDB" id="8779446at2"/>
<organism evidence="2 3">
    <name type="scientific">Iodobacter ciconiae</name>
    <dbReference type="NCBI Taxonomy" id="2496266"/>
    <lineage>
        <taxon>Bacteria</taxon>
        <taxon>Pseudomonadati</taxon>
        <taxon>Pseudomonadota</taxon>
        <taxon>Betaproteobacteria</taxon>
        <taxon>Neisseriales</taxon>
        <taxon>Chitinibacteraceae</taxon>
        <taxon>Iodobacter</taxon>
    </lineage>
</organism>
<protein>
    <submittedName>
        <fullName evidence="2">Uncharacterized protein</fullName>
    </submittedName>
</protein>